<dbReference type="Proteomes" id="UP000000763">
    <property type="component" value="Chromosome 2"/>
</dbReference>
<name>Q6EPJ7_ORYSJ</name>
<proteinExistence type="predicted"/>
<reference evidence="3" key="2">
    <citation type="journal article" date="2008" name="Nucleic Acids Res.">
        <title>The rice annotation project database (RAP-DB): 2008 update.</title>
        <authorList>
            <consortium name="The rice annotation project (RAP)"/>
        </authorList>
    </citation>
    <scope>GENOME REANNOTATION</scope>
    <source>
        <strain evidence="3">cv. Nipponbare</strain>
    </source>
</reference>
<gene>
    <name evidence="2" type="primary">OSJNBa0033K18.14</name>
</gene>
<accession>Q6EPJ7</accession>
<dbReference type="AlphaFoldDB" id="Q6EPJ7"/>
<evidence type="ECO:0000313" key="3">
    <source>
        <dbReference type="Proteomes" id="UP000000763"/>
    </source>
</evidence>
<protein>
    <submittedName>
        <fullName evidence="2">Uncharacterized protein</fullName>
    </submittedName>
</protein>
<feature type="region of interest" description="Disordered" evidence="1">
    <location>
        <begin position="20"/>
        <end position="89"/>
    </location>
</feature>
<organism evidence="2 3">
    <name type="scientific">Oryza sativa subsp. japonica</name>
    <name type="common">Rice</name>
    <dbReference type="NCBI Taxonomy" id="39947"/>
    <lineage>
        <taxon>Eukaryota</taxon>
        <taxon>Viridiplantae</taxon>
        <taxon>Streptophyta</taxon>
        <taxon>Embryophyta</taxon>
        <taxon>Tracheophyta</taxon>
        <taxon>Spermatophyta</taxon>
        <taxon>Magnoliopsida</taxon>
        <taxon>Liliopsida</taxon>
        <taxon>Poales</taxon>
        <taxon>Poaceae</taxon>
        <taxon>BOP clade</taxon>
        <taxon>Oryzoideae</taxon>
        <taxon>Oryzeae</taxon>
        <taxon>Oryzinae</taxon>
        <taxon>Oryza</taxon>
        <taxon>Oryza sativa</taxon>
    </lineage>
</organism>
<evidence type="ECO:0000313" key="2">
    <source>
        <dbReference type="EMBL" id="BAD29423.1"/>
    </source>
</evidence>
<evidence type="ECO:0000256" key="1">
    <source>
        <dbReference type="SAM" id="MobiDB-lite"/>
    </source>
</evidence>
<dbReference type="EMBL" id="AP005875">
    <property type="protein sequence ID" value="BAD29423.1"/>
    <property type="molecule type" value="Genomic_DNA"/>
</dbReference>
<sequence length="89" mass="10274">MQFLRRRVIQATQFHACLQQQYKPTHRPRPMRLDGRAGGVDIKTTSPTPACGPTRPRIPPAPTYTHLHHHHHHAWENVKRRQTTTTSVA</sequence>
<reference evidence="3" key="1">
    <citation type="journal article" date="2005" name="Nature">
        <title>The map-based sequence of the rice genome.</title>
        <authorList>
            <consortium name="International rice genome sequencing project (IRGSP)"/>
            <person name="Matsumoto T."/>
            <person name="Wu J."/>
            <person name="Kanamori H."/>
            <person name="Katayose Y."/>
            <person name="Fujisawa M."/>
            <person name="Namiki N."/>
            <person name="Mizuno H."/>
            <person name="Yamamoto K."/>
            <person name="Antonio B.A."/>
            <person name="Baba T."/>
            <person name="Sakata K."/>
            <person name="Nagamura Y."/>
            <person name="Aoki H."/>
            <person name="Arikawa K."/>
            <person name="Arita K."/>
            <person name="Bito T."/>
            <person name="Chiden Y."/>
            <person name="Fujitsuka N."/>
            <person name="Fukunaka R."/>
            <person name="Hamada M."/>
            <person name="Harada C."/>
            <person name="Hayashi A."/>
            <person name="Hijishita S."/>
            <person name="Honda M."/>
            <person name="Hosokawa S."/>
            <person name="Ichikawa Y."/>
            <person name="Idonuma A."/>
            <person name="Iijima M."/>
            <person name="Ikeda M."/>
            <person name="Ikeno M."/>
            <person name="Ito K."/>
            <person name="Ito S."/>
            <person name="Ito T."/>
            <person name="Ito Y."/>
            <person name="Ito Y."/>
            <person name="Iwabuchi A."/>
            <person name="Kamiya K."/>
            <person name="Karasawa W."/>
            <person name="Kurita K."/>
            <person name="Katagiri S."/>
            <person name="Kikuta A."/>
            <person name="Kobayashi H."/>
            <person name="Kobayashi N."/>
            <person name="Machita K."/>
            <person name="Maehara T."/>
            <person name="Masukawa M."/>
            <person name="Mizubayashi T."/>
            <person name="Mukai Y."/>
            <person name="Nagasaki H."/>
            <person name="Nagata Y."/>
            <person name="Naito S."/>
            <person name="Nakashima M."/>
            <person name="Nakama Y."/>
            <person name="Nakamichi Y."/>
            <person name="Nakamura M."/>
            <person name="Meguro A."/>
            <person name="Negishi M."/>
            <person name="Ohta I."/>
            <person name="Ohta T."/>
            <person name="Okamoto M."/>
            <person name="Ono N."/>
            <person name="Saji S."/>
            <person name="Sakaguchi M."/>
            <person name="Sakai K."/>
            <person name="Shibata M."/>
            <person name="Shimokawa T."/>
            <person name="Song J."/>
            <person name="Takazaki Y."/>
            <person name="Terasawa K."/>
            <person name="Tsugane M."/>
            <person name="Tsuji K."/>
            <person name="Ueda S."/>
            <person name="Waki K."/>
            <person name="Yamagata H."/>
            <person name="Yamamoto M."/>
            <person name="Yamamoto S."/>
            <person name="Yamane H."/>
            <person name="Yoshiki S."/>
            <person name="Yoshihara R."/>
            <person name="Yukawa K."/>
            <person name="Zhong H."/>
            <person name="Yano M."/>
            <person name="Yuan Q."/>
            <person name="Ouyang S."/>
            <person name="Liu J."/>
            <person name="Jones K.M."/>
            <person name="Gansberger K."/>
            <person name="Moffat K."/>
            <person name="Hill J."/>
            <person name="Bera J."/>
            <person name="Fadrosh D."/>
            <person name="Jin S."/>
            <person name="Johri S."/>
            <person name="Kim M."/>
            <person name="Overton L."/>
            <person name="Reardon M."/>
            <person name="Tsitrin T."/>
            <person name="Vuong H."/>
            <person name="Weaver B."/>
            <person name="Ciecko A."/>
            <person name="Tallon L."/>
            <person name="Jackson J."/>
            <person name="Pai G."/>
            <person name="Aken S.V."/>
            <person name="Utterback T."/>
            <person name="Reidmuller S."/>
            <person name="Feldblyum T."/>
            <person name="Hsiao J."/>
            <person name="Zismann V."/>
            <person name="Iobst S."/>
            <person name="de Vazeille A.R."/>
            <person name="Buell C.R."/>
            <person name="Ying K."/>
            <person name="Li Y."/>
            <person name="Lu T."/>
            <person name="Huang Y."/>
            <person name="Zhao Q."/>
            <person name="Feng Q."/>
            <person name="Zhang L."/>
            <person name="Zhu J."/>
            <person name="Weng Q."/>
            <person name="Mu J."/>
            <person name="Lu Y."/>
            <person name="Fan D."/>
            <person name="Liu Y."/>
            <person name="Guan J."/>
            <person name="Zhang Y."/>
            <person name="Yu S."/>
            <person name="Liu X."/>
            <person name="Zhang Y."/>
            <person name="Hong G."/>
            <person name="Han B."/>
            <person name="Choisne N."/>
            <person name="Demange N."/>
            <person name="Orjeda G."/>
            <person name="Samain S."/>
            <person name="Cattolico L."/>
            <person name="Pelletier E."/>
            <person name="Couloux A."/>
            <person name="Segurens B."/>
            <person name="Wincker P."/>
            <person name="D'Hont A."/>
            <person name="Scarpelli C."/>
            <person name="Weissenbach J."/>
            <person name="Salanoubat M."/>
            <person name="Quetier F."/>
            <person name="Yu Y."/>
            <person name="Kim H.R."/>
            <person name="Rambo T."/>
            <person name="Currie J."/>
            <person name="Collura K."/>
            <person name="Luo M."/>
            <person name="Yang T."/>
            <person name="Ammiraju J.S.S."/>
            <person name="Engler F."/>
            <person name="Soderlund C."/>
            <person name="Wing R.A."/>
            <person name="Palmer L.E."/>
            <person name="de la Bastide M."/>
            <person name="Spiegel L."/>
            <person name="Nascimento L."/>
            <person name="Zutavern T."/>
            <person name="O'Shaughnessy A."/>
            <person name="Dike S."/>
            <person name="Dedhia N."/>
            <person name="Preston R."/>
            <person name="Balija V."/>
            <person name="McCombie W.R."/>
            <person name="Chow T."/>
            <person name="Chen H."/>
            <person name="Chung M."/>
            <person name="Chen C."/>
            <person name="Shaw J."/>
            <person name="Wu H."/>
            <person name="Hsiao K."/>
            <person name="Chao Y."/>
            <person name="Chu M."/>
            <person name="Cheng C."/>
            <person name="Hour A."/>
            <person name="Lee P."/>
            <person name="Lin S."/>
            <person name="Lin Y."/>
            <person name="Liou J."/>
            <person name="Liu S."/>
            <person name="Hsing Y."/>
            <person name="Raghuvanshi S."/>
            <person name="Mohanty A."/>
            <person name="Bharti A.K."/>
            <person name="Gaur A."/>
            <person name="Gupta V."/>
            <person name="Kumar D."/>
            <person name="Ravi V."/>
            <person name="Vij S."/>
            <person name="Kapur A."/>
            <person name="Khurana P."/>
            <person name="Khurana P."/>
            <person name="Khurana J.P."/>
            <person name="Tyagi A.K."/>
            <person name="Gaikwad K."/>
            <person name="Singh A."/>
            <person name="Dalal V."/>
            <person name="Srivastava S."/>
            <person name="Dixit A."/>
            <person name="Pal A.K."/>
            <person name="Ghazi I.A."/>
            <person name="Yadav M."/>
            <person name="Pandit A."/>
            <person name="Bhargava A."/>
            <person name="Sureshbabu K."/>
            <person name="Batra K."/>
            <person name="Sharma T.R."/>
            <person name="Mohapatra T."/>
            <person name="Singh N.K."/>
            <person name="Messing J."/>
            <person name="Nelson A.B."/>
            <person name="Fuks G."/>
            <person name="Kavchok S."/>
            <person name="Keizer G."/>
            <person name="Linton E."/>
            <person name="Llaca V."/>
            <person name="Song R."/>
            <person name="Tanyolac B."/>
            <person name="Young S."/>
            <person name="Ho-Il K."/>
            <person name="Hahn J.H."/>
            <person name="Sangsakoo G."/>
            <person name="Vanavichit A."/>
            <person name="de Mattos Luiz.A.T."/>
            <person name="Zimmer P.D."/>
            <person name="Malone G."/>
            <person name="Dellagostin O."/>
            <person name="de Oliveira A.C."/>
            <person name="Bevan M."/>
            <person name="Bancroft I."/>
            <person name="Minx P."/>
            <person name="Cordum H."/>
            <person name="Wilson R."/>
            <person name="Cheng Z."/>
            <person name="Jin W."/>
            <person name="Jiang J."/>
            <person name="Leong S.A."/>
            <person name="Iwama H."/>
            <person name="Gojobori T."/>
            <person name="Itoh T."/>
            <person name="Niimura Y."/>
            <person name="Fujii Y."/>
            <person name="Habara T."/>
            <person name="Sakai H."/>
            <person name="Sato Y."/>
            <person name="Wilson G."/>
            <person name="Kumar K."/>
            <person name="McCouch S."/>
            <person name="Juretic N."/>
            <person name="Hoen D."/>
            <person name="Wright S."/>
            <person name="Bruskiewich R."/>
            <person name="Bureau T."/>
            <person name="Miyao A."/>
            <person name="Hirochika H."/>
            <person name="Nishikawa T."/>
            <person name="Kadowaki K."/>
            <person name="Sugiura M."/>
            <person name="Burr B."/>
            <person name="Sasaki T."/>
        </authorList>
    </citation>
    <scope>NUCLEOTIDE SEQUENCE [LARGE SCALE GENOMIC DNA]</scope>
    <source>
        <strain evidence="3">cv. Nipponbare</strain>
    </source>
</reference>